<feature type="region of interest" description="Disordered" evidence="1">
    <location>
        <begin position="168"/>
        <end position="230"/>
    </location>
</feature>
<reference evidence="3" key="1">
    <citation type="submission" date="2025-08" db="UniProtKB">
        <authorList>
            <consortium name="RefSeq"/>
        </authorList>
    </citation>
    <scope>IDENTIFICATION</scope>
    <source>
        <strain evidence="3">17A/GY</strain>
        <tissue evidence="3">Liver</tissue>
    </source>
</reference>
<dbReference type="GeneID" id="113837931"/>
<proteinExistence type="predicted"/>
<accession>A0A9J7GR50</accession>
<name>A0A9J7GR50_CRIGR</name>
<gene>
    <name evidence="3" type="primary">LOC113837931</name>
</gene>
<dbReference type="RefSeq" id="XP_027289552.1">
    <property type="nucleotide sequence ID" value="XM_027433751.1"/>
</dbReference>
<feature type="compositionally biased region" description="Low complexity" evidence="1">
    <location>
        <begin position="215"/>
        <end position="224"/>
    </location>
</feature>
<evidence type="ECO:0000313" key="3">
    <source>
        <dbReference type="RefSeq" id="XP_027289552.1"/>
    </source>
</evidence>
<dbReference type="AlphaFoldDB" id="A0A9J7GR50"/>
<keyword evidence="2" id="KW-1185">Reference proteome</keyword>
<protein>
    <submittedName>
        <fullName evidence="3">Uncharacterized protein LOC113837931</fullName>
    </submittedName>
</protein>
<organism evidence="2 3">
    <name type="scientific">Cricetulus griseus</name>
    <name type="common">Chinese hamster</name>
    <name type="synonym">Cricetulus barabensis griseus</name>
    <dbReference type="NCBI Taxonomy" id="10029"/>
    <lineage>
        <taxon>Eukaryota</taxon>
        <taxon>Metazoa</taxon>
        <taxon>Chordata</taxon>
        <taxon>Craniata</taxon>
        <taxon>Vertebrata</taxon>
        <taxon>Euteleostomi</taxon>
        <taxon>Mammalia</taxon>
        <taxon>Eutheria</taxon>
        <taxon>Euarchontoglires</taxon>
        <taxon>Glires</taxon>
        <taxon>Rodentia</taxon>
        <taxon>Myomorpha</taxon>
        <taxon>Muroidea</taxon>
        <taxon>Cricetidae</taxon>
        <taxon>Cricetinae</taxon>
        <taxon>Cricetulus</taxon>
    </lineage>
</organism>
<evidence type="ECO:0000313" key="2">
    <source>
        <dbReference type="Proteomes" id="UP001108280"/>
    </source>
</evidence>
<feature type="compositionally biased region" description="Low complexity" evidence="1">
    <location>
        <begin position="189"/>
        <end position="207"/>
    </location>
</feature>
<sequence>MMAGKHIVEDQIEEEYSLFGGSDKLKPLRDTLMGGLYGDHLKTPGSEEGFATQRDEGKYQEGPEDPWFSLAGFYAFGISQTLMNNTSWPIRKAPFVSCWSMDSLPEAFPCLNISSCLDCRWTWGNTSSCQQVQSQYPVSRAASALSCLKGFQPPDNSGSPAVAVDTLSHRPQEGGRRAGANSTRAMGRGHQSGSPSGQASGSSQWGSLPPPSPALQPLSPSSTPDVELQSHCPNISVPQARAFGPRQHPRPRQPHCRRSLHFEHGSLDQTPRNMMDFHHQLPSARHSCPKLSPSQCPSLLCNPPSVPNPSLDAASLSK</sequence>
<dbReference type="Proteomes" id="UP001108280">
    <property type="component" value="Unplaced"/>
</dbReference>
<evidence type="ECO:0000256" key="1">
    <source>
        <dbReference type="SAM" id="MobiDB-lite"/>
    </source>
</evidence>
<dbReference type="KEGG" id="cge:113837931"/>